<feature type="transmembrane region" description="Helical" evidence="3">
    <location>
        <begin position="73"/>
        <end position="94"/>
    </location>
</feature>
<dbReference type="OrthoDB" id="9775207at2"/>
<evidence type="ECO:0000313" key="7">
    <source>
        <dbReference type="Proteomes" id="UP000238034"/>
    </source>
</evidence>
<dbReference type="GO" id="GO:0012505">
    <property type="term" value="C:endomembrane system"/>
    <property type="evidence" value="ECO:0007669"/>
    <property type="project" value="UniProtKB-SubCell"/>
</dbReference>
<feature type="domain" description="Mechanosensitive ion channel MscS C-terminal" evidence="5">
    <location>
        <begin position="338"/>
        <end position="401"/>
    </location>
</feature>
<keyword evidence="3" id="KW-0812">Transmembrane</keyword>
<dbReference type="GO" id="GO:0008381">
    <property type="term" value="F:mechanosensitive monoatomic ion channel activity"/>
    <property type="evidence" value="ECO:0007669"/>
    <property type="project" value="InterPro"/>
</dbReference>
<organism evidence="6 7">
    <name type="scientific">Arcticibacter pallidicorallinus</name>
    <dbReference type="NCBI Taxonomy" id="1259464"/>
    <lineage>
        <taxon>Bacteria</taxon>
        <taxon>Pseudomonadati</taxon>
        <taxon>Bacteroidota</taxon>
        <taxon>Sphingobacteriia</taxon>
        <taxon>Sphingobacteriales</taxon>
        <taxon>Sphingobacteriaceae</taxon>
        <taxon>Arcticibacter</taxon>
    </lineage>
</organism>
<dbReference type="InterPro" id="IPR049278">
    <property type="entry name" value="MS_channel_C"/>
</dbReference>
<evidence type="ECO:0000256" key="1">
    <source>
        <dbReference type="ARBA" id="ARBA00004127"/>
    </source>
</evidence>
<dbReference type="InterPro" id="IPR030192">
    <property type="entry name" value="YbdG"/>
</dbReference>
<dbReference type="EMBL" id="PVTH01000009">
    <property type="protein sequence ID" value="PRY50340.1"/>
    <property type="molecule type" value="Genomic_DNA"/>
</dbReference>
<feature type="transmembrane region" description="Helical" evidence="3">
    <location>
        <begin position="21"/>
        <end position="45"/>
    </location>
</feature>
<dbReference type="InterPro" id="IPR010920">
    <property type="entry name" value="LSM_dom_sf"/>
</dbReference>
<protein>
    <submittedName>
        <fullName evidence="6">Miniconductance mechanosensitive channel</fullName>
    </submittedName>
</protein>
<comment type="subcellular location">
    <subcellularLocation>
        <location evidence="1">Endomembrane system</location>
        <topology evidence="1">Multi-pass membrane protein</topology>
    </subcellularLocation>
</comment>
<evidence type="ECO:0000259" key="4">
    <source>
        <dbReference type="Pfam" id="PF00924"/>
    </source>
</evidence>
<keyword evidence="3" id="KW-1133">Transmembrane helix</keyword>
<dbReference type="GO" id="GO:0005886">
    <property type="term" value="C:plasma membrane"/>
    <property type="evidence" value="ECO:0007669"/>
    <property type="project" value="TreeGrafter"/>
</dbReference>
<feature type="transmembrane region" description="Helical" evidence="3">
    <location>
        <begin position="145"/>
        <end position="165"/>
    </location>
</feature>
<keyword evidence="7" id="KW-1185">Reference proteome</keyword>
<dbReference type="Pfam" id="PF21082">
    <property type="entry name" value="MS_channel_3rd"/>
    <property type="match status" value="1"/>
</dbReference>
<evidence type="ECO:0000256" key="3">
    <source>
        <dbReference type="SAM" id="Phobius"/>
    </source>
</evidence>
<dbReference type="GO" id="GO:0071470">
    <property type="term" value="P:cellular response to osmotic stress"/>
    <property type="evidence" value="ECO:0007669"/>
    <property type="project" value="InterPro"/>
</dbReference>
<reference evidence="6 7" key="1">
    <citation type="submission" date="2018-03" db="EMBL/GenBank/DDBJ databases">
        <title>Genomic Encyclopedia of Type Strains, Phase III (KMG-III): the genomes of soil and plant-associated and newly described type strains.</title>
        <authorList>
            <person name="Whitman W."/>
        </authorList>
    </citation>
    <scope>NUCLEOTIDE SEQUENCE [LARGE SCALE GENOMIC DNA]</scope>
    <source>
        <strain evidence="6 7">CGMCC 1.9313</strain>
    </source>
</reference>
<evidence type="ECO:0000313" key="6">
    <source>
        <dbReference type="EMBL" id="PRY50340.1"/>
    </source>
</evidence>
<sequence>MRDLQHYFEIFLIRSGVGRQFVPYIAIFSNLVIIVLLAFLFMYIAKWITKNLIHSFFKRTSTKWDDIIIEFKLLSNLVQLIPVLIVKSLTPAVFVNFPEALPGVIILLDLIIILVITKVILSVLKALEFILSSSPLFKSKPIASYFQLARIVIYIAVGILMLSTLMGKSPVYFLSAFGAMTAIVLLIFKDTILGLVASVQISANDMVRVGDWVEMPKFNADGSVIAMNLNTVKISNWDKTVTSVPTYYFITDSFKNWRGMQESGGRRIKRALHINIRSIKFVNPEMRERFKKYYLIKDFIERREEEIATFNREHDVDTSELINGRRMTNIGVFRHYTQAFLNHHKNIRKDMTLMVRQLPPDDRGVPIEVYCFTATVVWAEYEGIQSDIFDHLFAAAKHFELEIFQAPSGSDIVLAGENIRRNLEG</sequence>
<gene>
    <name evidence="6" type="ORF">B0I27_10961</name>
</gene>
<dbReference type="RefSeq" id="WP_106294367.1">
    <property type="nucleotide sequence ID" value="NZ_PVTH01000009.1"/>
</dbReference>
<dbReference type="Pfam" id="PF00924">
    <property type="entry name" value="MS_channel_2nd"/>
    <property type="match status" value="1"/>
</dbReference>
<dbReference type="SUPFAM" id="SSF50182">
    <property type="entry name" value="Sm-like ribonucleoproteins"/>
    <property type="match status" value="1"/>
</dbReference>
<comment type="caution">
    <text evidence="6">The sequence shown here is derived from an EMBL/GenBank/DDBJ whole genome shotgun (WGS) entry which is preliminary data.</text>
</comment>
<feature type="transmembrane region" description="Helical" evidence="3">
    <location>
        <begin position="100"/>
        <end position="124"/>
    </location>
</feature>
<comment type="similarity">
    <text evidence="2">Belongs to the MscS (TC 1.A.23) family.</text>
</comment>
<dbReference type="InterPro" id="IPR006685">
    <property type="entry name" value="MscS_channel_2nd"/>
</dbReference>
<feature type="domain" description="Mechanosensitive ion channel MscS" evidence="4">
    <location>
        <begin position="190"/>
        <end position="258"/>
    </location>
</feature>
<name>A0A2T0TXF8_9SPHI</name>
<evidence type="ECO:0000259" key="5">
    <source>
        <dbReference type="Pfam" id="PF21082"/>
    </source>
</evidence>
<dbReference type="PANTHER" id="PTHR30414">
    <property type="entry name" value="MINICONDUCTANCE MECHANOSENSITIVE CHANNEL YBDG"/>
    <property type="match status" value="1"/>
</dbReference>
<dbReference type="Proteomes" id="UP000238034">
    <property type="component" value="Unassembled WGS sequence"/>
</dbReference>
<feature type="transmembrane region" description="Helical" evidence="3">
    <location>
        <begin position="171"/>
        <end position="188"/>
    </location>
</feature>
<dbReference type="AlphaFoldDB" id="A0A2T0TXF8"/>
<dbReference type="PANTHER" id="PTHR30414:SF0">
    <property type="entry name" value="MINICONDUCTANCE MECHANOSENSITIVE CHANNEL YBDG"/>
    <property type="match status" value="1"/>
</dbReference>
<accession>A0A2T0TXF8</accession>
<evidence type="ECO:0000256" key="2">
    <source>
        <dbReference type="ARBA" id="ARBA00008017"/>
    </source>
</evidence>
<proteinExistence type="inferred from homology"/>
<keyword evidence="3" id="KW-0472">Membrane</keyword>